<name>A0A822ZW04_NELNU</name>
<proteinExistence type="predicted"/>
<organism evidence="2 3">
    <name type="scientific">Nelumbo nucifera</name>
    <name type="common">Sacred lotus</name>
    <dbReference type="NCBI Taxonomy" id="4432"/>
    <lineage>
        <taxon>Eukaryota</taxon>
        <taxon>Viridiplantae</taxon>
        <taxon>Streptophyta</taxon>
        <taxon>Embryophyta</taxon>
        <taxon>Tracheophyta</taxon>
        <taxon>Spermatophyta</taxon>
        <taxon>Magnoliopsida</taxon>
        <taxon>Proteales</taxon>
        <taxon>Nelumbonaceae</taxon>
        <taxon>Nelumbo</taxon>
    </lineage>
</organism>
<gene>
    <name evidence="2" type="ORF">HUJ06_017013</name>
</gene>
<feature type="region of interest" description="Disordered" evidence="1">
    <location>
        <begin position="1"/>
        <end position="41"/>
    </location>
</feature>
<feature type="compositionally biased region" description="Basic and acidic residues" evidence="1">
    <location>
        <begin position="1"/>
        <end position="27"/>
    </location>
</feature>
<evidence type="ECO:0000313" key="3">
    <source>
        <dbReference type="Proteomes" id="UP000607653"/>
    </source>
</evidence>
<dbReference type="EMBL" id="DUZY01000008">
    <property type="protein sequence ID" value="DAD47076.1"/>
    <property type="molecule type" value="Genomic_DNA"/>
</dbReference>
<reference evidence="2 3" key="1">
    <citation type="journal article" date="2020" name="Mol. Biol. Evol.">
        <title>Distinct Expression and Methylation Patterns for Genes with Different Fates following a Single Whole-Genome Duplication in Flowering Plants.</title>
        <authorList>
            <person name="Shi T."/>
            <person name="Rahmani R.S."/>
            <person name="Gugger P.F."/>
            <person name="Wang M."/>
            <person name="Li H."/>
            <person name="Zhang Y."/>
            <person name="Li Z."/>
            <person name="Wang Q."/>
            <person name="Van de Peer Y."/>
            <person name="Marchal K."/>
            <person name="Chen J."/>
        </authorList>
    </citation>
    <scope>NUCLEOTIDE SEQUENCE [LARGE SCALE GENOMIC DNA]</scope>
    <source>
        <tissue evidence="2">Leaf</tissue>
    </source>
</reference>
<accession>A0A822ZW04</accession>
<dbReference type="AlphaFoldDB" id="A0A822ZW04"/>
<protein>
    <submittedName>
        <fullName evidence="2">Uncharacterized protein</fullName>
    </submittedName>
</protein>
<evidence type="ECO:0000313" key="2">
    <source>
        <dbReference type="EMBL" id="DAD47076.1"/>
    </source>
</evidence>
<dbReference type="Proteomes" id="UP000607653">
    <property type="component" value="Unassembled WGS sequence"/>
</dbReference>
<sequence length="41" mass="4864">MGDREGIESNKKLKKMRDERRLEEKSYSRSSVVGQGKERHE</sequence>
<keyword evidence="3" id="KW-1185">Reference proteome</keyword>
<evidence type="ECO:0000256" key="1">
    <source>
        <dbReference type="SAM" id="MobiDB-lite"/>
    </source>
</evidence>
<comment type="caution">
    <text evidence="2">The sequence shown here is derived from an EMBL/GenBank/DDBJ whole genome shotgun (WGS) entry which is preliminary data.</text>
</comment>